<sequence>MIGALQTPPVALTPVTPTSPSTSNPSETPTPVNPTGASTDPTTATDPTAAVPPTLTPLESYVASRGVTYEAVVLGPVNTGIFATNDGYVVLALGQTLPDSSIVVKDITATSVTLALGSDETILELQKR</sequence>
<dbReference type="Proteomes" id="UP000248326">
    <property type="component" value="Unassembled WGS sequence"/>
</dbReference>
<gene>
    <name evidence="2" type="ORF">DES52_101191</name>
</gene>
<protein>
    <submittedName>
        <fullName evidence="2">Uncharacterized protein</fullName>
    </submittedName>
</protein>
<proteinExistence type="predicted"/>
<dbReference type="EMBL" id="QJSX01000001">
    <property type="protein sequence ID" value="PYE56387.1"/>
    <property type="molecule type" value="Genomic_DNA"/>
</dbReference>
<keyword evidence="3" id="KW-1185">Reference proteome</keyword>
<feature type="region of interest" description="Disordered" evidence="1">
    <location>
        <begin position="1"/>
        <end position="54"/>
    </location>
</feature>
<evidence type="ECO:0000256" key="1">
    <source>
        <dbReference type="SAM" id="MobiDB-lite"/>
    </source>
</evidence>
<comment type="caution">
    <text evidence="2">The sequence shown here is derived from an EMBL/GenBank/DDBJ whole genome shotgun (WGS) entry which is preliminary data.</text>
</comment>
<reference evidence="2 3" key="1">
    <citation type="submission" date="2018-06" db="EMBL/GenBank/DDBJ databases">
        <title>Genomic Encyclopedia of Type Strains, Phase IV (KMG-IV): sequencing the most valuable type-strain genomes for metagenomic binning, comparative biology and taxonomic classification.</title>
        <authorList>
            <person name="Goeker M."/>
        </authorList>
    </citation>
    <scope>NUCLEOTIDE SEQUENCE [LARGE SCALE GENOMIC DNA]</scope>
    <source>
        <strain evidence="2 3">DSM 18048</strain>
    </source>
</reference>
<dbReference type="AlphaFoldDB" id="A0A318SF10"/>
<organism evidence="2 3">
    <name type="scientific">Deinococcus yavapaiensis KR-236</name>
    <dbReference type="NCBI Taxonomy" id="694435"/>
    <lineage>
        <taxon>Bacteria</taxon>
        <taxon>Thermotogati</taxon>
        <taxon>Deinococcota</taxon>
        <taxon>Deinococci</taxon>
        <taxon>Deinococcales</taxon>
        <taxon>Deinococcaceae</taxon>
        <taxon>Deinococcus</taxon>
    </lineage>
</organism>
<evidence type="ECO:0000313" key="2">
    <source>
        <dbReference type="EMBL" id="PYE56387.1"/>
    </source>
</evidence>
<evidence type="ECO:0000313" key="3">
    <source>
        <dbReference type="Proteomes" id="UP000248326"/>
    </source>
</evidence>
<accession>A0A318SF10</accession>
<name>A0A318SF10_9DEIO</name>
<feature type="compositionally biased region" description="Low complexity" evidence="1">
    <location>
        <begin position="7"/>
        <end position="54"/>
    </location>
</feature>